<keyword evidence="3" id="KW-1185">Reference proteome</keyword>
<dbReference type="Proteomes" id="UP000619788">
    <property type="component" value="Unassembled WGS sequence"/>
</dbReference>
<evidence type="ECO:0000256" key="1">
    <source>
        <dbReference type="SAM" id="Coils"/>
    </source>
</evidence>
<dbReference type="PANTHER" id="PTHR33215:SF13">
    <property type="entry name" value="PROTEIN DISTAL ANTENNA"/>
    <property type="match status" value="1"/>
</dbReference>
<name>A0A8J3WQ20_9ACTN</name>
<evidence type="ECO:0000313" key="3">
    <source>
        <dbReference type="Proteomes" id="UP000619788"/>
    </source>
</evidence>
<keyword evidence="1" id="KW-0175">Coiled coil</keyword>
<dbReference type="GO" id="GO:0006313">
    <property type="term" value="P:DNA transposition"/>
    <property type="evidence" value="ECO:0007669"/>
    <property type="project" value="InterPro"/>
</dbReference>
<gene>
    <name evidence="2" type="ORF">Psi01_85830</name>
</gene>
<dbReference type="InterPro" id="IPR002514">
    <property type="entry name" value="Transposase_8"/>
</dbReference>
<evidence type="ECO:0000313" key="2">
    <source>
        <dbReference type="EMBL" id="GIH97953.1"/>
    </source>
</evidence>
<dbReference type="SUPFAM" id="SSF46689">
    <property type="entry name" value="Homeodomain-like"/>
    <property type="match status" value="1"/>
</dbReference>
<sequence length="95" mass="11225">MPNNYPPEFRRQMVELVRAGRSPEELAREFEPSAQSIRTWVRQADLDDGRRADGLTSAEKDELARLRREVKLLREEKEILRKAAVFFARETDRPR</sequence>
<dbReference type="Gene3D" id="1.10.10.10">
    <property type="entry name" value="Winged helix-like DNA-binding domain superfamily/Winged helix DNA-binding domain"/>
    <property type="match status" value="1"/>
</dbReference>
<comment type="caution">
    <text evidence="2">The sequence shown here is derived from an EMBL/GenBank/DDBJ whole genome shotgun (WGS) entry which is preliminary data.</text>
</comment>
<feature type="coiled-coil region" evidence="1">
    <location>
        <begin position="56"/>
        <end position="83"/>
    </location>
</feature>
<protein>
    <submittedName>
        <fullName evidence="2">Transposase</fullName>
    </submittedName>
</protein>
<dbReference type="InterPro" id="IPR009057">
    <property type="entry name" value="Homeodomain-like_sf"/>
</dbReference>
<reference evidence="2 3" key="1">
    <citation type="submission" date="2021-01" db="EMBL/GenBank/DDBJ databases">
        <title>Whole genome shotgun sequence of Planobispora siamensis NBRC 107568.</title>
        <authorList>
            <person name="Komaki H."/>
            <person name="Tamura T."/>
        </authorList>
    </citation>
    <scope>NUCLEOTIDE SEQUENCE [LARGE SCALE GENOMIC DNA]</scope>
    <source>
        <strain evidence="2 3">NBRC 107568</strain>
    </source>
</reference>
<dbReference type="Pfam" id="PF01527">
    <property type="entry name" value="HTH_Tnp_1"/>
    <property type="match status" value="1"/>
</dbReference>
<dbReference type="AlphaFoldDB" id="A0A8J3WQ20"/>
<dbReference type="GO" id="GO:0004803">
    <property type="term" value="F:transposase activity"/>
    <property type="evidence" value="ECO:0007669"/>
    <property type="project" value="InterPro"/>
</dbReference>
<proteinExistence type="predicted"/>
<dbReference type="InterPro" id="IPR036388">
    <property type="entry name" value="WH-like_DNA-bd_sf"/>
</dbReference>
<organism evidence="2 3">
    <name type="scientific">Planobispora siamensis</name>
    <dbReference type="NCBI Taxonomy" id="936338"/>
    <lineage>
        <taxon>Bacteria</taxon>
        <taxon>Bacillati</taxon>
        <taxon>Actinomycetota</taxon>
        <taxon>Actinomycetes</taxon>
        <taxon>Streptosporangiales</taxon>
        <taxon>Streptosporangiaceae</taxon>
        <taxon>Planobispora</taxon>
    </lineage>
</organism>
<dbReference type="EMBL" id="BOOJ01000118">
    <property type="protein sequence ID" value="GIH97953.1"/>
    <property type="molecule type" value="Genomic_DNA"/>
</dbReference>
<dbReference type="GO" id="GO:0003677">
    <property type="term" value="F:DNA binding"/>
    <property type="evidence" value="ECO:0007669"/>
    <property type="project" value="InterPro"/>
</dbReference>
<dbReference type="PANTHER" id="PTHR33215">
    <property type="entry name" value="PROTEIN DISTAL ANTENNA"/>
    <property type="match status" value="1"/>
</dbReference>
<accession>A0A8J3WQ20</accession>
<dbReference type="InterPro" id="IPR051839">
    <property type="entry name" value="RD_transcriptional_regulator"/>
</dbReference>